<dbReference type="Gene3D" id="1.25.40.10">
    <property type="entry name" value="Tetratricopeptide repeat domain"/>
    <property type="match status" value="1"/>
</dbReference>
<protein>
    <submittedName>
        <fullName evidence="1">Uncharacterized protein</fullName>
    </submittedName>
</protein>
<evidence type="ECO:0000313" key="2">
    <source>
        <dbReference type="Proteomes" id="UP000030661"/>
    </source>
</evidence>
<dbReference type="HOGENOM" id="CLU_498450_0_0_0"/>
<dbReference type="AlphaFoldDB" id="A0A081C456"/>
<keyword evidence="2" id="KW-1185">Reference proteome</keyword>
<proteinExistence type="predicted"/>
<dbReference type="Proteomes" id="UP000030661">
    <property type="component" value="Unassembled WGS sequence"/>
</dbReference>
<reference evidence="1" key="1">
    <citation type="journal article" date="2015" name="PeerJ">
        <title>First genomic representation of candidate bacterial phylum KSB3 points to enhanced environmental sensing as a trigger of wastewater bulking.</title>
        <authorList>
            <person name="Sekiguchi Y."/>
            <person name="Ohashi A."/>
            <person name="Parks D.H."/>
            <person name="Yamauchi T."/>
            <person name="Tyson G.W."/>
            <person name="Hugenholtz P."/>
        </authorList>
    </citation>
    <scope>NUCLEOTIDE SEQUENCE [LARGE SCALE GENOMIC DNA]</scope>
</reference>
<dbReference type="SUPFAM" id="SSF48452">
    <property type="entry name" value="TPR-like"/>
    <property type="match status" value="1"/>
</dbReference>
<dbReference type="STRING" id="1499967.U27_06345"/>
<gene>
    <name evidence="1" type="ORF">U27_06345</name>
</gene>
<accession>A0A081C456</accession>
<organism evidence="1">
    <name type="scientific">Vecturithrix granuli</name>
    <dbReference type="NCBI Taxonomy" id="1499967"/>
    <lineage>
        <taxon>Bacteria</taxon>
        <taxon>Candidatus Moduliflexota</taxon>
        <taxon>Candidatus Vecturitrichia</taxon>
        <taxon>Candidatus Vecturitrichales</taxon>
        <taxon>Candidatus Vecturitrichaceae</taxon>
        <taxon>Candidatus Vecturithrix</taxon>
    </lineage>
</organism>
<evidence type="ECO:0000313" key="1">
    <source>
        <dbReference type="EMBL" id="GAK59361.1"/>
    </source>
</evidence>
<name>A0A081C456_VECG1</name>
<sequence>MQTTRHEFFRNMTLALSHQQDGNRMLALAYWENVLRFLPEPIQIHNEILEECHRLVNREISDGPSHLEQMQEKLETLTHLYRQELSEEDEFIAQQIYKALYQQCGGHFILALAYWKNVRILLSPDALVITLAVQDLCWNARQLLQSGCIQECLDLYRQILRTFPEFLEGYINLSLILYQHHQSPVVRPLLDQIPERYKEDFLVKQYRELYQTLEEISTQFEHVPYAAIEHLVSDLRIENTFYPSIDDDYFENFIMELVEREKRFFERRRKAREQKAMAKTSQQLAKEGIALGQRVTMAKHAASEDIHIFLYDNHIRIAEVLLNNPNMTADDVLVMAQTTHVSEILTHLKNHHKWGALHNIRFTILLNPQTLPEDAIQLLAAFNLSDLAKVFHKKTLSPEVRIRAKDRIQQIFQNLSQYEKFAVIEASAGEILKLLDRVQFDLSSFLLNLLGKFHDQPDIVVNICRWKLAPANILAVIGRNEQLTHNLRIVFALLSNPKTPAETVISLLQTTLQTTAKRDLHYLLLNQHLPASVKQAITMFFPHLTK</sequence>
<dbReference type="EMBL" id="DF820470">
    <property type="protein sequence ID" value="GAK59361.1"/>
    <property type="molecule type" value="Genomic_DNA"/>
</dbReference>
<dbReference type="InterPro" id="IPR011990">
    <property type="entry name" value="TPR-like_helical_dom_sf"/>
</dbReference>